<gene>
    <name evidence="3" type="ORF">DB32_006496</name>
</gene>
<dbReference type="AlphaFoldDB" id="A0A0F6YMJ5"/>
<evidence type="ECO:0000259" key="2">
    <source>
        <dbReference type="SMART" id="SM00460"/>
    </source>
</evidence>
<feature type="domain" description="Transglutaminase-like" evidence="2">
    <location>
        <begin position="170"/>
        <end position="246"/>
    </location>
</feature>
<dbReference type="Pfam" id="PF01841">
    <property type="entry name" value="Transglut_core"/>
    <property type="match status" value="1"/>
</dbReference>
<dbReference type="KEGG" id="samy:DB32_006496"/>
<dbReference type="STRING" id="927083.DB32_006496"/>
<dbReference type="InterPro" id="IPR018667">
    <property type="entry name" value="DUF2126"/>
</dbReference>
<dbReference type="OrthoDB" id="9804872at2"/>
<evidence type="ECO:0000313" key="4">
    <source>
        <dbReference type="Proteomes" id="UP000034883"/>
    </source>
</evidence>
<name>A0A0F6YMJ5_9BACT</name>
<dbReference type="RefSeq" id="WP_053236403.1">
    <property type="nucleotide sequence ID" value="NZ_CP011125.1"/>
</dbReference>
<dbReference type="InterPro" id="IPR002931">
    <property type="entry name" value="Transglutaminase-like"/>
</dbReference>
<organism evidence="3 4">
    <name type="scientific">Sandaracinus amylolyticus</name>
    <dbReference type="NCBI Taxonomy" id="927083"/>
    <lineage>
        <taxon>Bacteria</taxon>
        <taxon>Pseudomonadati</taxon>
        <taxon>Myxococcota</taxon>
        <taxon>Polyangia</taxon>
        <taxon>Polyangiales</taxon>
        <taxon>Sandaracinaceae</taxon>
        <taxon>Sandaracinus</taxon>
    </lineage>
</organism>
<protein>
    <submittedName>
        <fullName evidence="3">Large protein containing transglutaminase-like domain protein</fullName>
    </submittedName>
</protein>
<evidence type="ECO:0000313" key="3">
    <source>
        <dbReference type="EMBL" id="AKF09347.1"/>
    </source>
</evidence>
<proteinExistence type="predicted"/>
<dbReference type="Proteomes" id="UP000034883">
    <property type="component" value="Chromosome"/>
</dbReference>
<dbReference type="InterPro" id="IPR013589">
    <property type="entry name" value="Bac_transglu_N"/>
</dbReference>
<dbReference type="PANTHER" id="PTHR33490:SF1">
    <property type="entry name" value="SLL1233 PROTEIN"/>
    <property type="match status" value="1"/>
</dbReference>
<dbReference type="PANTHER" id="PTHR33490">
    <property type="entry name" value="BLR5614 PROTEIN-RELATED"/>
    <property type="match status" value="1"/>
</dbReference>
<accession>A0A0F6YMJ5</accession>
<evidence type="ECO:0000256" key="1">
    <source>
        <dbReference type="SAM" id="MobiDB-lite"/>
    </source>
</evidence>
<dbReference type="SMART" id="SM00460">
    <property type="entry name" value="TGc"/>
    <property type="match status" value="1"/>
</dbReference>
<dbReference type="InterPro" id="IPR038765">
    <property type="entry name" value="Papain-like_cys_pep_sf"/>
</dbReference>
<dbReference type="Gene3D" id="3.10.620.30">
    <property type="match status" value="1"/>
</dbReference>
<dbReference type="Pfam" id="PF08379">
    <property type="entry name" value="Bact_transglu_N"/>
    <property type="match status" value="1"/>
</dbReference>
<reference evidence="3 4" key="1">
    <citation type="submission" date="2015-03" db="EMBL/GenBank/DDBJ databases">
        <title>Genome assembly of Sandaracinus amylolyticus DSM 53668.</title>
        <authorList>
            <person name="Sharma G."/>
            <person name="Subramanian S."/>
        </authorList>
    </citation>
    <scope>NUCLEOTIDE SEQUENCE [LARGE SCALE GENOMIC DNA]</scope>
    <source>
        <strain evidence="3 4">DSM 53668</strain>
    </source>
</reference>
<feature type="region of interest" description="Disordered" evidence="1">
    <location>
        <begin position="694"/>
        <end position="715"/>
    </location>
</feature>
<sequence length="1099" mass="121319">MRVRLRHETRYTYPRPALLGPHLVRLHPAAHARADLLTYQLGIEPAHELRWQQDPSGNRVARVTFPSGRGADHLSIVVECALEIRPVNPFDFFVDDDAKEIPFVYAPGLAAELAPYRAQRELGPRTRAFVESLAPRGYVTEWLVELNRRVSSEVRYVIRDEAGIQTSEETLTVGRGSCRDSAVLLVDALRARGLAARFVSGYLVQLADEGDIPEEQRGVSHDVVDLHAWAEVFVPGAGWVGLDGTSGLLCGEGHVPLACTADPFLAAPVEGTASEPGAISFSMEIARIGHEPSPKRPYTEDQWTALVACGHRVDDALARRGITLTMGGEPTFVSREHVKEPEWNTTALGETKWTHGVALARELATRFGGAVSSDATPGARSGVLVMQRMGKHYPGESLPRWAIDLIWRRDGQPIWRDLRRLAFPGKEKPNVEIGDAQADTLARAIARRLGIATTPVAGYEDPWIHAVQEENLPDDVDPLTASLRDPEARRTLARVLGRGLDHVVGYAVPIGREGERWVTSKWSFRRGAMFLVPGDSPMGLRLPLDRLPGSPPPSFEKDPTTLGASFVPRMQRPGDIRPVHTLATDGILRTALVTEVRDGVMHVFVPPLPSADDFLELVAIIEDASVETGLPVRVEGYAPPHDPRLRTCAVTPDPGVLEVNVPFTDRFGEYVSTMETIADAARHAGLTTMKLQLDGRESGTGGGHHLTLGGPTPNDSPFLRRPDLLASLLRYLQAHPSLSYLFTGLFVGPTSQAPRIDEARHESLYELELALARIPRHGSSDTLPPPWLVDRLLRNILIDVSGNTHRTELSIDKLWDPVSPSGRLGLVELRAFEMPPHERMAVAQMLLVRGVMSMLAASPWEKPLVRWGSELHDRFMLPHYLWRDLEDVLADLERSGVTMDGAWFRPFLELRCPTLGTLQTGDVSLELRAAIEPWPVLGDESVAGGTARHVDSSLERVEVRVDGLVEGRHAVMVNGLMLPLRATGRAAERVAGVRFRAWQPPFCLQPTIGVHHPLRFDVVDLWARRSLGACTYHVWHPEGRAYDEPPLTLAEAAARRAARFTTLGHAPYPVVPIETKAHPDQPFTLDLRRYPVDRRVNGG</sequence>
<keyword evidence="4" id="KW-1185">Reference proteome</keyword>
<dbReference type="SUPFAM" id="SSF54001">
    <property type="entry name" value="Cysteine proteinases"/>
    <property type="match status" value="1"/>
</dbReference>
<dbReference type="Pfam" id="PF09899">
    <property type="entry name" value="DUF2126"/>
    <property type="match status" value="1"/>
</dbReference>
<dbReference type="EMBL" id="CP011125">
    <property type="protein sequence ID" value="AKF09347.1"/>
    <property type="molecule type" value="Genomic_DNA"/>
</dbReference>